<evidence type="ECO:0000256" key="10">
    <source>
        <dbReference type="ARBA" id="ARBA00023125"/>
    </source>
</evidence>
<feature type="domain" description="FtsK" evidence="18">
    <location>
        <begin position="507"/>
        <end position="699"/>
    </location>
</feature>
<feature type="region of interest" description="Disordered" evidence="16">
    <location>
        <begin position="1"/>
        <end position="32"/>
    </location>
</feature>
<comment type="similarity">
    <text evidence="2">Belongs to the FtsK/SpoIIIE/SftA family.</text>
</comment>
<comment type="subcellular location">
    <subcellularLocation>
        <location evidence="1">Cell membrane</location>
        <topology evidence="1">Multi-pass membrane protein</topology>
    </subcellularLocation>
</comment>
<keyword evidence="11 17" id="KW-0472">Membrane</keyword>
<dbReference type="STRING" id="1265.SAMN02910280_0999"/>
<dbReference type="Pfam" id="PF09397">
    <property type="entry name" value="FtsK_gamma"/>
    <property type="match status" value="1"/>
</dbReference>
<dbReference type="AlphaFoldDB" id="A0A315XZM9"/>
<dbReference type="RefSeq" id="WP_109727315.1">
    <property type="nucleotide sequence ID" value="NZ_QGDI01000010.1"/>
</dbReference>
<dbReference type="InterPro" id="IPR018541">
    <property type="entry name" value="Ftsk_gamma"/>
</dbReference>
<evidence type="ECO:0000256" key="5">
    <source>
        <dbReference type="ARBA" id="ARBA00022692"/>
    </source>
</evidence>
<dbReference type="CDD" id="cd01127">
    <property type="entry name" value="TrwB_TraG_TraD_VirD4"/>
    <property type="match status" value="1"/>
</dbReference>
<dbReference type="Proteomes" id="UP000245720">
    <property type="component" value="Unassembled WGS sequence"/>
</dbReference>
<evidence type="ECO:0000256" key="8">
    <source>
        <dbReference type="ARBA" id="ARBA00022840"/>
    </source>
</evidence>
<dbReference type="PROSITE" id="PS50901">
    <property type="entry name" value="FTSK"/>
    <property type="match status" value="1"/>
</dbReference>
<evidence type="ECO:0000256" key="1">
    <source>
        <dbReference type="ARBA" id="ARBA00004651"/>
    </source>
</evidence>
<evidence type="ECO:0000256" key="3">
    <source>
        <dbReference type="ARBA" id="ARBA00022475"/>
    </source>
</evidence>
<feature type="compositionally biased region" description="Basic and acidic residues" evidence="16">
    <location>
        <begin position="14"/>
        <end position="24"/>
    </location>
</feature>
<evidence type="ECO:0000256" key="16">
    <source>
        <dbReference type="SAM" id="MobiDB-lite"/>
    </source>
</evidence>
<dbReference type="InterPro" id="IPR003593">
    <property type="entry name" value="AAA+_ATPase"/>
</dbReference>
<feature type="transmembrane region" description="Helical" evidence="17">
    <location>
        <begin position="163"/>
        <end position="184"/>
    </location>
</feature>
<dbReference type="GO" id="GO:0005524">
    <property type="term" value="F:ATP binding"/>
    <property type="evidence" value="ECO:0007669"/>
    <property type="project" value="UniProtKB-UniRule"/>
</dbReference>
<dbReference type="InterPro" id="IPR036390">
    <property type="entry name" value="WH_DNA-bd_sf"/>
</dbReference>
<proteinExistence type="inferred from homology"/>
<evidence type="ECO:0000256" key="12">
    <source>
        <dbReference type="ARBA" id="ARBA00023306"/>
    </source>
</evidence>
<keyword evidence="7" id="KW-0159">Chromosome partition</keyword>
<dbReference type="Gene3D" id="1.10.10.10">
    <property type="entry name" value="Winged helix-like DNA-binding domain superfamily/Winged helix DNA-binding domain"/>
    <property type="match status" value="1"/>
</dbReference>
<dbReference type="PANTHER" id="PTHR22683:SF41">
    <property type="entry name" value="DNA TRANSLOCASE FTSK"/>
    <property type="match status" value="1"/>
</dbReference>
<sequence>MAETKKKAAASKAKKPEPQRREPVKSSAKSAPQNESNQFWSILLFALGILTALMVLIKGNKGWLALHNLVLGVFGIAAFLIPVILIYTAIKLGTEKSRKDISGRTVWCIAMIFLASAAYQIFVVGRIPGGTFAGHFKILYEEGAKLKSGGVASLVIAGPLLKFLGRTGSMIIALVFFFVFGMLLSGRGLVDFLKLLATPFTFIGRCVNGIQNMLVGGEFVDAFEDDDLDDDKEKKDFDADLEAISMTNPRKSSRKPSEKAEQQKKAVEALPDGFFLDIPLPTDHLIVHDSSAPAPDEKAIDIDIYETPAEPARKAPKHESIAADETDEAADEPTDERLEQLISKAADGKPDTPEEELPEEEPEPEEVKPVYILPPIDILTRPEVRSNRAEAVEEMREKAEVIKNTLSSFGVEVKIKDIFRGPSITRYEIQPGPGIKVSKIKGLEDDIALSLAAQGVRIEAPVPGKAAVGIEIPNTTKDTVTLREIINSPEFRESKSKLTFAVGKDITGNIILGDISKMPHVIIAGTTGSGKSVCTRSIIMSILYNATPDEVKLILIDPKIVEFKIFEDIPHLLIPIVTDCKRAAGALSWAVNEMMRRYNIFADAGANDLKSYNELAEVDGDRDPMPQVVIFIDELADMMLVAGKEVEDYICRLAQMGRAAGMHLVVATQRPTTDVITGLIKANIPSRIALSVKSQIDSRTIIDMAGADKLLGNGDMLYMPIGAGKPVRVQGCFSPNEDIAETVRYIKSEAEVTYDPAITVAVDNYSTQSAGDSGSSDSGSHSGGNSDEDIVEAAIKVAVEAGQLSTSMLQRKLKLGYARAARIMDELEERGVIGASEGAKPRKVLMSKMQYDEWRLRRMDE</sequence>
<dbReference type="InterPro" id="IPR025199">
    <property type="entry name" value="FtsK_4TM"/>
</dbReference>
<keyword evidence="10" id="KW-0238">DNA-binding</keyword>
<dbReference type="Pfam" id="PF17854">
    <property type="entry name" value="FtsK_alpha"/>
    <property type="match status" value="1"/>
</dbReference>
<evidence type="ECO:0000256" key="17">
    <source>
        <dbReference type="SAM" id="Phobius"/>
    </source>
</evidence>
<dbReference type="SUPFAM" id="SSF52540">
    <property type="entry name" value="P-loop containing nucleoside triphosphate hydrolases"/>
    <property type="match status" value="1"/>
</dbReference>
<dbReference type="GO" id="GO:0051301">
    <property type="term" value="P:cell division"/>
    <property type="evidence" value="ECO:0007669"/>
    <property type="project" value="UniProtKB-KW"/>
</dbReference>
<accession>A0A315XZM9</accession>
<evidence type="ECO:0000256" key="11">
    <source>
        <dbReference type="ARBA" id="ARBA00023136"/>
    </source>
</evidence>
<evidence type="ECO:0000256" key="4">
    <source>
        <dbReference type="ARBA" id="ARBA00022618"/>
    </source>
</evidence>
<feature type="region of interest" description="Disordered" evidence="16">
    <location>
        <begin position="307"/>
        <end position="366"/>
    </location>
</feature>
<feature type="compositionally biased region" description="Low complexity" evidence="16">
    <location>
        <begin position="766"/>
        <end position="785"/>
    </location>
</feature>
<dbReference type="Gene3D" id="3.30.980.40">
    <property type="match status" value="1"/>
</dbReference>
<dbReference type="InterPro" id="IPR002543">
    <property type="entry name" value="FtsK_dom"/>
</dbReference>
<dbReference type="SUPFAM" id="SSF46785">
    <property type="entry name" value="Winged helix' DNA-binding domain"/>
    <property type="match status" value="1"/>
</dbReference>
<evidence type="ECO:0000256" key="13">
    <source>
        <dbReference type="ARBA" id="ARBA00024986"/>
    </source>
</evidence>
<dbReference type="GO" id="GO:0005886">
    <property type="term" value="C:plasma membrane"/>
    <property type="evidence" value="ECO:0007669"/>
    <property type="project" value="UniProtKB-SubCell"/>
</dbReference>
<dbReference type="InterPro" id="IPR036388">
    <property type="entry name" value="WH-like_DNA-bd_sf"/>
</dbReference>
<comment type="function">
    <text evidence="13">Essential cell division protein that coordinates cell division and chromosome segregation. The N-terminus is involved in assembly of the cell-division machinery. The C-terminus functions as a DNA motor that moves dsDNA in an ATP-dependent manner towards the dif recombination site, which is located within the replication terminus region. Required for activation of the Xer recombinase, allowing activation of chromosome unlinking by recombination.</text>
</comment>
<organism evidence="19 20">
    <name type="scientific">Ruminococcus flavefaciens</name>
    <dbReference type="NCBI Taxonomy" id="1265"/>
    <lineage>
        <taxon>Bacteria</taxon>
        <taxon>Bacillati</taxon>
        <taxon>Bacillota</taxon>
        <taxon>Clostridia</taxon>
        <taxon>Eubacteriales</taxon>
        <taxon>Oscillospiraceae</taxon>
        <taxon>Ruminococcus</taxon>
    </lineage>
</organism>
<protein>
    <submittedName>
        <fullName evidence="19">S-DNA-T family DNA segregation ATPase FtsK/SpoIIIE</fullName>
    </submittedName>
</protein>
<feature type="compositionally biased region" description="Acidic residues" evidence="16">
    <location>
        <begin position="322"/>
        <end position="334"/>
    </location>
</feature>
<keyword evidence="6 15" id="KW-0547">Nucleotide-binding</keyword>
<evidence type="ECO:0000256" key="15">
    <source>
        <dbReference type="PROSITE-ProRule" id="PRU00289"/>
    </source>
</evidence>
<feature type="transmembrane region" description="Helical" evidence="17">
    <location>
        <begin position="39"/>
        <end position="57"/>
    </location>
</feature>
<feature type="binding site" evidence="15">
    <location>
        <begin position="525"/>
        <end position="532"/>
    </location>
    <ligand>
        <name>ATP</name>
        <dbReference type="ChEBI" id="CHEBI:30616"/>
    </ligand>
</feature>
<evidence type="ECO:0000256" key="7">
    <source>
        <dbReference type="ARBA" id="ARBA00022829"/>
    </source>
</evidence>
<evidence type="ECO:0000256" key="2">
    <source>
        <dbReference type="ARBA" id="ARBA00006474"/>
    </source>
</evidence>
<evidence type="ECO:0000256" key="9">
    <source>
        <dbReference type="ARBA" id="ARBA00022989"/>
    </source>
</evidence>
<dbReference type="Pfam" id="PF01580">
    <property type="entry name" value="FtsK_SpoIIIE"/>
    <property type="match status" value="1"/>
</dbReference>
<keyword evidence="5 17" id="KW-0812">Transmembrane</keyword>
<reference evidence="19 20" key="1">
    <citation type="submission" date="2018-05" db="EMBL/GenBank/DDBJ databases">
        <title>The Hungate 1000. A catalogue of reference genomes from the rumen microbiome.</title>
        <authorList>
            <person name="Kelly W."/>
        </authorList>
    </citation>
    <scope>NUCLEOTIDE SEQUENCE [LARGE SCALE GENOMIC DNA]</scope>
    <source>
        <strain evidence="19 20">SAb67</strain>
    </source>
</reference>
<dbReference type="InterPro" id="IPR050206">
    <property type="entry name" value="FtsK/SpoIIIE/SftA"/>
</dbReference>
<keyword evidence="3" id="KW-1003">Cell membrane</keyword>
<dbReference type="InterPro" id="IPR027417">
    <property type="entry name" value="P-loop_NTPase"/>
</dbReference>
<dbReference type="SMART" id="SM00843">
    <property type="entry name" value="Ftsk_gamma"/>
    <property type="match status" value="1"/>
</dbReference>
<dbReference type="SMART" id="SM00382">
    <property type="entry name" value="AAA"/>
    <property type="match status" value="1"/>
</dbReference>
<evidence type="ECO:0000313" key="19">
    <source>
        <dbReference type="EMBL" id="PWJ11320.1"/>
    </source>
</evidence>
<feature type="region of interest" description="Disordered" evidence="16">
    <location>
        <begin position="766"/>
        <end position="787"/>
    </location>
</feature>
<dbReference type="PANTHER" id="PTHR22683">
    <property type="entry name" value="SPORULATION PROTEIN RELATED"/>
    <property type="match status" value="1"/>
</dbReference>
<dbReference type="Pfam" id="PF13491">
    <property type="entry name" value="FtsK_4TM"/>
    <property type="match status" value="1"/>
</dbReference>
<dbReference type="InterPro" id="IPR041027">
    <property type="entry name" value="FtsK_alpha"/>
</dbReference>
<comment type="subunit">
    <text evidence="14">Homohexamer. Forms a ring that surrounds DNA.</text>
</comment>
<keyword evidence="12" id="KW-0131">Cell cycle</keyword>
<evidence type="ECO:0000256" key="6">
    <source>
        <dbReference type="ARBA" id="ARBA00022741"/>
    </source>
</evidence>
<keyword evidence="9 17" id="KW-1133">Transmembrane helix</keyword>
<gene>
    <name evidence="19" type="ORF">IE37_02543</name>
</gene>
<feature type="compositionally biased region" description="Basic and acidic residues" evidence="16">
    <location>
        <begin position="311"/>
        <end position="321"/>
    </location>
</feature>
<name>A0A315XZM9_RUMFL</name>
<evidence type="ECO:0000259" key="18">
    <source>
        <dbReference type="PROSITE" id="PS50901"/>
    </source>
</evidence>
<evidence type="ECO:0000313" key="20">
    <source>
        <dbReference type="Proteomes" id="UP000245720"/>
    </source>
</evidence>
<feature type="compositionally biased region" description="Acidic residues" evidence="16">
    <location>
        <begin position="353"/>
        <end position="364"/>
    </location>
</feature>
<feature type="transmembrane region" description="Helical" evidence="17">
    <location>
        <begin position="69"/>
        <end position="89"/>
    </location>
</feature>
<dbReference type="GO" id="GO:0007059">
    <property type="term" value="P:chromosome segregation"/>
    <property type="evidence" value="ECO:0007669"/>
    <property type="project" value="UniProtKB-KW"/>
</dbReference>
<dbReference type="OrthoDB" id="9807790at2"/>
<feature type="transmembrane region" description="Helical" evidence="17">
    <location>
        <begin position="101"/>
        <end position="122"/>
    </location>
</feature>
<dbReference type="GO" id="GO:0003677">
    <property type="term" value="F:DNA binding"/>
    <property type="evidence" value="ECO:0007669"/>
    <property type="project" value="UniProtKB-KW"/>
</dbReference>
<keyword evidence="4" id="KW-0132">Cell division</keyword>
<comment type="caution">
    <text evidence="19">The sequence shown here is derived from an EMBL/GenBank/DDBJ whole genome shotgun (WGS) entry which is preliminary data.</text>
</comment>
<dbReference type="EMBL" id="QGDI01000010">
    <property type="protein sequence ID" value="PWJ11320.1"/>
    <property type="molecule type" value="Genomic_DNA"/>
</dbReference>
<keyword evidence="8 15" id="KW-0067">ATP-binding</keyword>
<evidence type="ECO:0000256" key="14">
    <source>
        <dbReference type="ARBA" id="ARBA00025923"/>
    </source>
</evidence>
<dbReference type="Gene3D" id="3.40.50.300">
    <property type="entry name" value="P-loop containing nucleotide triphosphate hydrolases"/>
    <property type="match status" value="1"/>
</dbReference>